<proteinExistence type="predicted"/>
<dbReference type="EMBL" id="JARIHO010000059">
    <property type="protein sequence ID" value="KAJ7318068.1"/>
    <property type="molecule type" value="Genomic_DNA"/>
</dbReference>
<comment type="caution">
    <text evidence="1">The sequence shown here is derived from an EMBL/GenBank/DDBJ whole genome shotgun (WGS) entry which is preliminary data.</text>
</comment>
<name>A0AAD6ZCL2_9AGAR</name>
<dbReference type="Proteomes" id="UP001218218">
    <property type="component" value="Unassembled WGS sequence"/>
</dbReference>
<organism evidence="1 2">
    <name type="scientific">Mycena albidolilacea</name>
    <dbReference type="NCBI Taxonomy" id="1033008"/>
    <lineage>
        <taxon>Eukaryota</taxon>
        <taxon>Fungi</taxon>
        <taxon>Dikarya</taxon>
        <taxon>Basidiomycota</taxon>
        <taxon>Agaricomycotina</taxon>
        <taxon>Agaricomycetes</taxon>
        <taxon>Agaricomycetidae</taxon>
        <taxon>Agaricales</taxon>
        <taxon>Marasmiineae</taxon>
        <taxon>Mycenaceae</taxon>
        <taxon>Mycena</taxon>
    </lineage>
</organism>
<reference evidence="1" key="1">
    <citation type="submission" date="2023-03" db="EMBL/GenBank/DDBJ databases">
        <title>Massive genome expansion in bonnet fungi (Mycena s.s.) driven by repeated elements and novel gene families across ecological guilds.</title>
        <authorList>
            <consortium name="Lawrence Berkeley National Laboratory"/>
            <person name="Harder C.B."/>
            <person name="Miyauchi S."/>
            <person name="Viragh M."/>
            <person name="Kuo A."/>
            <person name="Thoen E."/>
            <person name="Andreopoulos B."/>
            <person name="Lu D."/>
            <person name="Skrede I."/>
            <person name="Drula E."/>
            <person name="Henrissat B."/>
            <person name="Morin E."/>
            <person name="Kohler A."/>
            <person name="Barry K."/>
            <person name="LaButti K."/>
            <person name="Morin E."/>
            <person name="Salamov A."/>
            <person name="Lipzen A."/>
            <person name="Mereny Z."/>
            <person name="Hegedus B."/>
            <person name="Baldrian P."/>
            <person name="Stursova M."/>
            <person name="Weitz H."/>
            <person name="Taylor A."/>
            <person name="Grigoriev I.V."/>
            <person name="Nagy L.G."/>
            <person name="Martin F."/>
            <person name="Kauserud H."/>
        </authorList>
    </citation>
    <scope>NUCLEOTIDE SEQUENCE</scope>
    <source>
        <strain evidence="1">CBHHK002</strain>
    </source>
</reference>
<evidence type="ECO:0000313" key="2">
    <source>
        <dbReference type="Proteomes" id="UP001218218"/>
    </source>
</evidence>
<protein>
    <submittedName>
        <fullName evidence="1">Uncharacterized protein</fullName>
    </submittedName>
</protein>
<sequence>MGSAGGCAVRNRHWERQRAGMKTDSSISAARWSKVVSLMWALFLPTHNHPQPLLSSLQVSQLSIFKSAFQVHSIPPPPDVFSADVFSGKGRRAGTHRSGQKVPKHCGIMAVLRTCVMAWNRMVDTELWRLMEACLSTIETHPLVVDSEDTTTVEAVVVESMFHTSPRSHLRRKCHQSGGTNYWPRDCALLVIVDTEQAFQQVQHVHVAYIIWLGYAVGKVHIVVLPCTHSQNTKHW</sequence>
<gene>
    <name evidence="1" type="ORF">DFH08DRAFT_820092</name>
</gene>
<evidence type="ECO:0000313" key="1">
    <source>
        <dbReference type="EMBL" id="KAJ7318068.1"/>
    </source>
</evidence>
<keyword evidence="2" id="KW-1185">Reference proteome</keyword>
<accession>A0AAD6ZCL2</accession>
<dbReference type="AlphaFoldDB" id="A0AAD6ZCL2"/>